<name>A0A840I8E0_9ACTN</name>
<accession>A0A840I8E0</accession>
<evidence type="ECO:0000313" key="3">
    <source>
        <dbReference type="EMBL" id="MBB4661147.1"/>
    </source>
</evidence>
<evidence type="ECO:0000256" key="2">
    <source>
        <dbReference type="SAM" id="SignalP"/>
    </source>
</evidence>
<organism evidence="3 4">
    <name type="scientific">Conexibacter arvalis</name>
    <dbReference type="NCBI Taxonomy" id="912552"/>
    <lineage>
        <taxon>Bacteria</taxon>
        <taxon>Bacillati</taxon>
        <taxon>Actinomycetota</taxon>
        <taxon>Thermoleophilia</taxon>
        <taxon>Solirubrobacterales</taxon>
        <taxon>Conexibacteraceae</taxon>
        <taxon>Conexibacter</taxon>
    </lineage>
</organism>
<evidence type="ECO:0000256" key="1">
    <source>
        <dbReference type="SAM" id="MobiDB-lite"/>
    </source>
</evidence>
<feature type="signal peptide" evidence="2">
    <location>
        <begin position="1"/>
        <end position="34"/>
    </location>
</feature>
<sequence>MPSPLTRRDLIERAARLGAAAGAGALLGAPAAIAQTKPATAPPPASTPPMLKAVSLIGDVDLYGDAHGLRPYLLDGPRPTDAISLWIFWPQLQPTPPEPFTLAGAFRQLSDPAGPAAFPLSVLEEQIARANADGRRVVITVFQSFPEWSHPSTGPFDWTREPGNGGRPYPGQGRRGLGARVHDDPGEDGPWAWFVAWCCARWADTGGEPTPGAGLPGVAVGNPRGAHVDWLAPMNEPNLTWWPQRSEGYPDGTIVSFVAQLMRTAATVAARYRNGTALPQGPALLLPNLADVVDEEDDPERGTPWRTFTTGLLEQLSGWQPETPVGWALHNYTDVKYGPQRDGPGAGRWRTEETIELLRAGGWPDPAVWLTEGGYQFGVRRVDDGRFHVAPRKTADPAAADVFAEQVALLRANWDAMAALPVRMWTQYKVNDADEWFQSSLRGPARQQADGSWRLHDPPYPAYALWPRLGA</sequence>
<dbReference type="InterPro" id="IPR006311">
    <property type="entry name" value="TAT_signal"/>
</dbReference>
<evidence type="ECO:0008006" key="5">
    <source>
        <dbReference type="Google" id="ProtNLM"/>
    </source>
</evidence>
<feature type="chain" id="PRO_5032925455" description="Twin-arginine translocation signal domain-containing protein" evidence="2">
    <location>
        <begin position="35"/>
        <end position="471"/>
    </location>
</feature>
<dbReference type="RefSeq" id="WP_183339079.1">
    <property type="nucleotide sequence ID" value="NZ_JACHNU010000001.1"/>
</dbReference>
<protein>
    <recommendedName>
        <fullName evidence="5">Twin-arginine translocation signal domain-containing protein</fullName>
    </recommendedName>
</protein>
<dbReference type="PROSITE" id="PS51318">
    <property type="entry name" value="TAT"/>
    <property type="match status" value="1"/>
</dbReference>
<feature type="compositionally biased region" description="Gly residues" evidence="1">
    <location>
        <begin position="163"/>
        <end position="176"/>
    </location>
</feature>
<proteinExistence type="predicted"/>
<reference evidence="3 4" key="1">
    <citation type="submission" date="2020-08" db="EMBL/GenBank/DDBJ databases">
        <title>Genomic Encyclopedia of Archaeal and Bacterial Type Strains, Phase II (KMG-II): from individual species to whole genera.</title>
        <authorList>
            <person name="Goeker M."/>
        </authorList>
    </citation>
    <scope>NUCLEOTIDE SEQUENCE [LARGE SCALE GENOMIC DNA]</scope>
    <source>
        <strain evidence="3 4">DSM 23288</strain>
    </source>
</reference>
<evidence type="ECO:0000313" key="4">
    <source>
        <dbReference type="Proteomes" id="UP000585272"/>
    </source>
</evidence>
<keyword evidence="4" id="KW-1185">Reference proteome</keyword>
<dbReference type="AlphaFoldDB" id="A0A840I8E0"/>
<dbReference type="Proteomes" id="UP000585272">
    <property type="component" value="Unassembled WGS sequence"/>
</dbReference>
<dbReference type="InterPro" id="IPR017853">
    <property type="entry name" value="GH"/>
</dbReference>
<comment type="caution">
    <text evidence="3">The sequence shown here is derived from an EMBL/GenBank/DDBJ whole genome shotgun (WGS) entry which is preliminary data.</text>
</comment>
<dbReference type="SUPFAM" id="SSF51445">
    <property type="entry name" value="(Trans)glycosidases"/>
    <property type="match status" value="1"/>
</dbReference>
<dbReference type="EMBL" id="JACHNU010000001">
    <property type="protein sequence ID" value="MBB4661147.1"/>
    <property type="molecule type" value="Genomic_DNA"/>
</dbReference>
<keyword evidence="2" id="KW-0732">Signal</keyword>
<gene>
    <name evidence="3" type="ORF">BDZ31_000720</name>
</gene>
<feature type="region of interest" description="Disordered" evidence="1">
    <location>
        <begin position="153"/>
        <end position="179"/>
    </location>
</feature>